<dbReference type="SUPFAM" id="SSF52540">
    <property type="entry name" value="P-loop containing nucleoside triphosphate hydrolases"/>
    <property type="match status" value="1"/>
</dbReference>
<evidence type="ECO:0000259" key="5">
    <source>
        <dbReference type="PROSITE" id="PS51192"/>
    </source>
</evidence>
<keyword evidence="8" id="KW-1185">Reference proteome</keyword>
<evidence type="ECO:0000256" key="2">
    <source>
        <dbReference type="ARBA" id="ARBA00022801"/>
    </source>
</evidence>
<dbReference type="SMART" id="SM00487">
    <property type="entry name" value="DEXDc"/>
    <property type="match status" value="1"/>
</dbReference>
<dbReference type="GO" id="GO:0016787">
    <property type="term" value="F:hydrolase activity"/>
    <property type="evidence" value="ECO:0007669"/>
    <property type="project" value="UniProtKB-KW"/>
</dbReference>
<dbReference type="InterPro" id="IPR011545">
    <property type="entry name" value="DEAD/DEAH_box_helicase_dom"/>
</dbReference>
<keyword evidence="2" id="KW-0378">Hydrolase</keyword>
<reference evidence="7" key="1">
    <citation type="journal article" date="2023" name="Int. J. Syst. Evol. Microbiol.">
        <title>Mesoterricola silvestris gen. nov., sp. nov., Mesoterricola sediminis sp. nov., Geothrix oryzae sp. nov., Geothrix edaphica sp. nov., Geothrix rubra sp. nov., and Geothrix limicola sp. nov., six novel members of Acidobacteriota isolated from soils.</title>
        <authorList>
            <person name="Itoh H."/>
            <person name="Sugisawa Y."/>
            <person name="Mise K."/>
            <person name="Xu Z."/>
            <person name="Kuniyasu M."/>
            <person name="Ushijima N."/>
            <person name="Kawano K."/>
            <person name="Kobayashi E."/>
            <person name="Shiratori Y."/>
            <person name="Masuda Y."/>
            <person name="Senoo K."/>
        </authorList>
    </citation>
    <scope>NUCLEOTIDE SEQUENCE</scope>
    <source>
        <strain evidence="7">W786</strain>
    </source>
</reference>
<gene>
    <name evidence="7" type="ORF">METESE_36300</name>
</gene>
<accession>A0AA48GW19</accession>
<organism evidence="7 8">
    <name type="scientific">Mesoterricola sediminis</name>
    <dbReference type="NCBI Taxonomy" id="2927980"/>
    <lineage>
        <taxon>Bacteria</taxon>
        <taxon>Pseudomonadati</taxon>
        <taxon>Acidobacteriota</taxon>
        <taxon>Holophagae</taxon>
        <taxon>Holophagales</taxon>
        <taxon>Holophagaceae</taxon>
        <taxon>Mesoterricola</taxon>
    </lineage>
</organism>
<dbReference type="InterPro" id="IPR048333">
    <property type="entry name" value="HA2_WH"/>
</dbReference>
<dbReference type="PANTHER" id="PTHR43519">
    <property type="entry name" value="ATP-DEPENDENT RNA HELICASE HRPB"/>
    <property type="match status" value="1"/>
</dbReference>
<keyword evidence="1" id="KW-0547">Nucleotide-binding</keyword>
<feature type="domain" description="Helicase C-terminal" evidence="6">
    <location>
        <begin position="201"/>
        <end position="370"/>
    </location>
</feature>
<dbReference type="InterPro" id="IPR010225">
    <property type="entry name" value="HrpB"/>
</dbReference>
<dbReference type="InterPro" id="IPR001650">
    <property type="entry name" value="Helicase_C-like"/>
</dbReference>
<dbReference type="KEGG" id="msea:METESE_36300"/>
<proteinExistence type="predicted"/>
<dbReference type="InterPro" id="IPR014001">
    <property type="entry name" value="Helicase_ATP-bd"/>
</dbReference>
<dbReference type="GO" id="GO:0005524">
    <property type="term" value="F:ATP binding"/>
    <property type="evidence" value="ECO:0007669"/>
    <property type="project" value="UniProtKB-KW"/>
</dbReference>
<protein>
    <submittedName>
        <fullName evidence="7">ATP-dependent helicase HrpB</fullName>
    </submittedName>
</protein>
<dbReference type="PROSITE" id="PS51194">
    <property type="entry name" value="HELICASE_CTER"/>
    <property type="match status" value="1"/>
</dbReference>
<evidence type="ECO:0000259" key="6">
    <source>
        <dbReference type="PROSITE" id="PS51194"/>
    </source>
</evidence>
<dbReference type="InterPro" id="IPR049614">
    <property type="entry name" value="HrpB_DEXH"/>
</dbReference>
<dbReference type="PIRSF" id="PIRSF005496">
    <property type="entry name" value="ATP_hel_hrpB"/>
    <property type="match status" value="1"/>
</dbReference>
<dbReference type="Pfam" id="PF00270">
    <property type="entry name" value="DEAD"/>
    <property type="match status" value="1"/>
</dbReference>
<dbReference type="AlphaFoldDB" id="A0AA48GW19"/>
<evidence type="ECO:0000256" key="3">
    <source>
        <dbReference type="ARBA" id="ARBA00022806"/>
    </source>
</evidence>
<keyword evidence="3 7" id="KW-0347">Helicase</keyword>
<dbReference type="InterPro" id="IPR027417">
    <property type="entry name" value="P-loop_NTPase"/>
</dbReference>
<feature type="domain" description="Helicase ATP-binding" evidence="5">
    <location>
        <begin position="16"/>
        <end position="180"/>
    </location>
</feature>
<sequence length="804" mass="86115">MSLAPLPIDAHLPAILEALRTRGRLVLGAEPGAGKTTRVPRALLDAGLLDAGECWVLEPRRLAARLAAGRVADELGEPLGGTVGYAVRFEQKASRRTRIRFVTEGLLLRRLQDDPQLRGISAVLLDEFHERHLQTDLAIALLRRLQAGPRPDLRLAVMSATLDAEPVAAYLDAPILTCPGRPYPIEIRHAPRPTQAPLEDQVAAAVDRLHQEGLDGHILVFLPGAAEIRRALRACEPIAQRHGLRLLPLHGSLSPEAQQAAVAPSSQPKVILSTNVAESSVTLEGVAAVVDSGLGREAFHSPWSGLPGLRTVRISQARCVQRAGRAGRTGPGRCERLFTQPEFHARPAFDAPELQRTDLAEPLLALADLGLDGRALAWFEAPPPEALAGGETLLERLGALDAAGAITPLGRRMARLPLHPRLARLVIAGQDAGIPHLARLAAVLLETGDLGARQDLGPRPGSPGHALDSDLLARLDQFTDRHGADPAALRQARLAFQALGGGPLEADEDALLKALLAAYPDRVAKVGGQGTCSLAGGGGARLGPACRVRRAEWILALEAEGQGAQAVVQAASRIEPDWLLDAFPDAIRETEVLAFNASAGRVDLQSCLWFQDLPLLESRRPAPPGHPGASELLAQAAPVPDTLDPLLARIAFLRGVRPDLGIPEDDALRRALMVQACSGLASLRELGGTDWTQVARQALGGEAARLLETWAPETVQLGKRKVRVHYDGAQPWLESRLQDFAGLKAGPRVAGGAVPVVLHLLAPNHRAVQVTTDLAGFWQRAYKELRPALSRRYPKHAWPEVPDR</sequence>
<dbReference type="SMART" id="SM00847">
    <property type="entry name" value="HA2"/>
    <property type="match status" value="1"/>
</dbReference>
<evidence type="ECO:0000256" key="4">
    <source>
        <dbReference type="ARBA" id="ARBA00022840"/>
    </source>
</evidence>
<dbReference type="InterPro" id="IPR013689">
    <property type="entry name" value="RNA_helicase_ATP-dep_HrpB_C"/>
</dbReference>
<dbReference type="FunFam" id="3.40.50.300:FF:002125">
    <property type="entry name" value="ATP-dependent helicase HrpB"/>
    <property type="match status" value="1"/>
</dbReference>
<dbReference type="Gene3D" id="3.40.50.300">
    <property type="entry name" value="P-loop containing nucleotide triphosphate hydrolases"/>
    <property type="match status" value="2"/>
</dbReference>
<dbReference type="Gene3D" id="1.20.120.1080">
    <property type="match status" value="1"/>
</dbReference>
<dbReference type="InterPro" id="IPR007502">
    <property type="entry name" value="Helicase-assoc_dom"/>
</dbReference>
<dbReference type="SMART" id="SM00490">
    <property type="entry name" value="HELICc"/>
    <property type="match status" value="1"/>
</dbReference>
<evidence type="ECO:0000313" key="8">
    <source>
        <dbReference type="Proteomes" id="UP001228113"/>
    </source>
</evidence>
<dbReference type="CDD" id="cd18791">
    <property type="entry name" value="SF2_C_RHA"/>
    <property type="match status" value="1"/>
</dbReference>
<dbReference type="Pfam" id="PF04408">
    <property type="entry name" value="WHD_HA2"/>
    <property type="match status" value="1"/>
</dbReference>
<dbReference type="NCBIfam" id="TIGR01970">
    <property type="entry name" value="DEAH_box_HrpB"/>
    <property type="match status" value="1"/>
</dbReference>
<evidence type="ECO:0000256" key="1">
    <source>
        <dbReference type="ARBA" id="ARBA00022741"/>
    </source>
</evidence>
<dbReference type="CDD" id="cd17990">
    <property type="entry name" value="DEXHc_HrpB"/>
    <property type="match status" value="1"/>
</dbReference>
<dbReference type="Proteomes" id="UP001228113">
    <property type="component" value="Chromosome"/>
</dbReference>
<name>A0AA48GW19_9BACT</name>
<keyword evidence="4" id="KW-0067">ATP-binding</keyword>
<dbReference type="EMBL" id="AP027081">
    <property type="protein sequence ID" value="BDU78672.1"/>
    <property type="molecule type" value="Genomic_DNA"/>
</dbReference>
<dbReference type="Pfam" id="PF08482">
    <property type="entry name" value="HrpB_C"/>
    <property type="match status" value="1"/>
</dbReference>
<dbReference type="Pfam" id="PF00271">
    <property type="entry name" value="Helicase_C"/>
    <property type="match status" value="1"/>
</dbReference>
<dbReference type="RefSeq" id="WP_243331699.1">
    <property type="nucleotide sequence ID" value="NZ_AP027081.1"/>
</dbReference>
<dbReference type="GO" id="GO:0004386">
    <property type="term" value="F:helicase activity"/>
    <property type="evidence" value="ECO:0007669"/>
    <property type="project" value="UniProtKB-KW"/>
</dbReference>
<dbReference type="GO" id="GO:0003676">
    <property type="term" value="F:nucleic acid binding"/>
    <property type="evidence" value="ECO:0007669"/>
    <property type="project" value="InterPro"/>
</dbReference>
<dbReference type="PROSITE" id="PS51192">
    <property type="entry name" value="HELICASE_ATP_BIND_1"/>
    <property type="match status" value="1"/>
</dbReference>
<dbReference type="PANTHER" id="PTHR43519:SF1">
    <property type="entry name" value="ATP-DEPENDENT RNA HELICASE HRPB"/>
    <property type="match status" value="1"/>
</dbReference>
<evidence type="ECO:0000313" key="7">
    <source>
        <dbReference type="EMBL" id="BDU78672.1"/>
    </source>
</evidence>